<protein>
    <submittedName>
        <fullName evidence="8">8-oxo-dGTP pyrophosphatase MutT (NUDIX family)</fullName>
    </submittedName>
</protein>
<accession>A0A316GDN6</accession>
<evidence type="ECO:0000259" key="7">
    <source>
        <dbReference type="PROSITE" id="PS51462"/>
    </source>
</evidence>
<keyword evidence="9" id="KW-1185">Reference proteome</keyword>
<comment type="cofactor">
    <cofactor evidence="2">
        <name>Mg(2+)</name>
        <dbReference type="ChEBI" id="CHEBI:18420"/>
    </cofactor>
</comment>
<keyword evidence="5" id="KW-0460">Magnesium</keyword>
<dbReference type="InterPro" id="IPR000086">
    <property type="entry name" value="NUDIX_hydrolase_dom"/>
</dbReference>
<dbReference type="Proteomes" id="UP000245390">
    <property type="component" value="Unassembled WGS sequence"/>
</dbReference>
<keyword evidence="3" id="KW-0479">Metal-binding</keyword>
<dbReference type="CDD" id="cd18870">
    <property type="entry name" value="NUDIX_AcylCoAdiphos_Nudt19"/>
    <property type="match status" value="1"/>
</dbReference>
<proteinExistence type="predicted"/>
<dbReference type="GO" id="GO:0046872">
    <property type="term" value="F:metal ion binding"/>
    <property type="evidence" value="ECO:0007669"/>
    <property type="project" value="UniProtKB-KW"/>
</dbReference>
<reference evidence="8 9" key="1">
    <citation type="submission" date="2018-05" db="EMBL/GenBank/DDBJ databases">
        <title>Genomic Encyclopedia of Type Strains, Phase IV (KMG-IV): sequencing the most valuable type-strain genomes for metagenomic binning, comparative biology and taxonomic classification.</title>
        <authorList>
            <person name="Goeker M."/>
        </authorList>
    </citation>
    <scope>NUCLEOTIDE SEQUENCE [LARGE SCALE GENOMIC DNA]</scope>
    <source>
        <strain evidence="8 9">DSM 103371</strain>
    </source>
</reference>
<dbReference type="GO" id="GO:0016818">
    <property type="term" value="F:hydrolase activity, acting on acid anhydrides, in phosphorus-containing anhydrides"/>
    <property type="evidence" value="ECO:0007669"/>
    <property type="project" value="InterPro"/>
</dbReference>
<comment type="cofactor">
    <cofactor evidence="1">
        <name>Mn(2+)</name>
        <dbReference type="ChEBI" id="CHEBI:29035"/>
    </cofactor>
</comment>
<evidence type="ECO:0000313" key="8">
    <source>
        <dbReference type="EMBL" id="PWK58683.1"/>
    </source>
</evidence>
<sequence>MAQPDPIPSMAIRDAATVILVRDPATSPRVLMGQRGATAAFMPDKFVFPGGAVDAGDATVPLAAGPGEVCRARLAGETTGATPDQLAAAAVRELWEETGQCLGRPGEWSDAPDDWSGFAERGLVPDASPLSFFFRALTPPGRSRRFDARFFIADAAALATDPDDFSRAEDELIHLSWVPLGEVRALNLPFITRVVLAELAQHLPSTAAPARVPFIRNDVIDGRVIWL</sequence>
<name>A0A316GDN6_9RHOB</name>
<evidence type="ECO:0000256" key="4">
    <source>
        <dbReference type="ARBA" id="ARBA00022801"/>
    </source>
</evidence>
<evidence type="ECO:0000256" key="5">
    <source>
        <dbReference type="ARBA" id="ARBA00022842"/>
    </source>
</evidence>
<evidence type="ECO:0000256" key="2">
    <source>
        <dbReference type="ARBA" id="ARBA00001946"/>
    </source>
</evidence>
<dbReference type="AlphaFoldDB" id="A0A316GDN6"/>
<comment type="caution">
    <text evidence="8">The sequence shown here is derived from an EMBL/GenBank/DDBJ whole genome shotgun (WGS) entry which is preliminary data.</text>
</comment>
<dbReference type="InterPro" id="IPR039121">
    <property type="entry name" value="NUDT19"/>
</dbReference>
<keyword evidence="6" id="KW-0464">Manganese</keyword>
<dbReference type="InterPro" id="IPR015797">
    <property type="entry name" value="NUDIX_hydrolase-like_dom_sf"/>
</dbReference>
<feature type="domain" description="Nudix hydrolase" evidence="7">
    <location>
        <begin position="11"/>
        <end position="200"/>
    </location>
</feature>
<evidence type="ECO:0000256" key="1">
    <source>
        <dbReference type="ARBA" id="ARBA00001936"/>
    </source>
</evidence>
<keyword evidence="4" id="KW-0378">Hydrolase</keyword>
<organism evidence="8 9">
    <name type="scientific">Silicimonas algicola</name>
    <dbReference type="NCBI Taxonomy" id="1826607"/>
    <lineage>
        <taxon>Bacteria</taxon>
        <taxon>Pseudomonadati</taxon>
        <taxon>Pseudomonadota</taxon>
        <taxon>Alphaproteobacteria</taxon>
        <taxon>Rhodobacterales</taxon>
        <taxon>Paracoccaceae</taxon>
    </lineage>
</organism>
<evidence type="ECO:0000256" key="6">
    <source>
        <dbReference type="ARBA" id="ARBA00023211"/>
    </source>
</evidence>
<gene>
    <name evidence="8" type="ORF">C8D95_101498</name>
</gene>
<evidence type="ECO:0000256" key="3">
    <source>
        <dbReference type="ARBA" id="ARBA00022723"/>
    </source>
</evidence>
<dbReference type="Gene3D" id="3.90.79.10">
    <property type="entry name" value="Nucleoside Triphosphate Pyrophosphohydrolase"/>
    <property type="match status" value="1"/>
</dbReference>
<dbReference type="SUPFAM" id="SSF55811">
    <property type="entry name" value="Nudix"/>
    <property type="match status" value="1"/>
</dbReference>
<dbReference type="PANTHER" id="PTHR12318:SF0">
    <property type="entry name" value="ACYL-COENZYME A DIPHOSPHATASE NUDT19"/>
    <property type="match status" value="1"/>
</dbReference>
<evidence type="ECO:0000313" key="9">
    <source>
        <dbReference type="Proteomes" id="UP000245390"/>
    </source>
</evidence>
<dbReference type="PROSITE" id="PS51462">
    <property type="entry name" value="NUDIX"/>
    <property type="match status" value="1"/>
</dbReference>
<dbReference type="EMBL" id="QGGV01000001">
    <property type="protein sequence ID" value="PWK58683.1"/>
    <property type="molecule type" value="Genomic_DNA"/>
</dbReference>
<dbReference type="PANTHER" id="PTHR12318">
    <property type="entry name" value="TESTOSTERONE-REGULATED PROTEIN RP2"/>
    <property type="match status" value="1"/>
</dbReference>